<organism evidence="6 7">
    <name type="scientific">Chitinimonas lacunae</name>
    <dbReference type="NCBI Taxonomy" id="1963018"/>
    <lineage>
        <taxon>Bacteria</taxon>
        <taxon>Pseudomonadati</taxon>
        <taxon>Pseudomonadota</taxon>
        <taxon>Betaproteobacteria</taxon>
        <taxon>Neisseriales</taxon>
        <taxon>Chitinibacteraceae</taxon>
        <taxon>Chitinimonas</taxon>
    </lineage>
</organism>
<dbReference type="InterPro" id="IPR036388">
    <property type="entry name" value="WH-like_DNA-bd_sf"/>
</dbReference>
<dbReference type="InterPro" id="IPR050313">
    <property type="entry name" value="Carb_Metab_HTH_regulators"/>
</dbReference>
<dbReference type="InterPro" id="IPR036390">
    <property type="entry name" value="WH_DNA-bd_sf"/>
</dbReference>
<evidence type="ECO:0000256" key="3">
    <source>
        <dbReference type="ARBA" id="ARBA00023125"/>
    </source>
</evidence>
<keyword evidence="7" id="KW-1185">Reference proteome</keyword>
<dbReference type="Pfam" id="PF08220">
    <property type="entry name" value="HTH_DeoR"/>
    <property type="match status" value="1"/>
</dbReference>
<dbReference type="RefSeq" id="WP_378166209.1">
    <property type="nucleotide sequence ID" value="NZ_JBHSBU010000001.1"/>
</dbReference>
<keyword evidence="2" id="KW-0805">Transcription regulation</keyword>
<dbReference type="PROSITE" id="PS00894">
    <property type="entry name" value="HTH_DEOR_1"/>
    <property type="match status" value="1"/>
</dbReference>
<sequence>MFAEERRQHILAALTRDGRVEVAALAERFAVSEDTVRRDLNTLAEQGFLQKTHGGAVALATARMDWQSRRSVLTEAKARIGTAAAELVEPHQTLFVDAGLTTLEFVRALQVRPLRIVTNSLDVAQVLADDGEVQLVLSGGEWFGRERHLSGPAALATVRAHRADLAILGACAVHPTLGVTATHPGDAEVKRAMFDGAARRVLLADRGKFDQVAPNFVARLDAFDLLITDAPPPDLGPAAPSVKLAE</sequence>
<dbReference type="SMART" id="SM01134">
    <property type="entry name" value="DeoRC"/>
    <property type="match status" value="1"/>
</dbReference>
<evidence type="ECO:0000259" key="5">
    <source>
        <dbReference type="PROSITE" id="PS51000"/>
    </source>
</evidence>
<dbReference type="InterPro" id="IPR018356">
    <property type="entry name" value="Tscrpt_reg_HTH_DeoR_CS"/>
</dbReference>
<dbReference type="Gene3D" id="3.40.50.1360">
    <property type="match status" value="1"/>
</dbReference>
<dbReference type="SMART" id="SM00420">
    <property type="entry name" value="HTH_DEOR"/>
    <property type="match status" value="1"/>
</dbReference>
<feature type="domain" description="HTH deoR-type" evidence="5">
    <location>
        <begin position="3"/>
        <end position="58"/>
    </location>
</feature>
<dbReference type="EMBL" id="JBHSBU010000001">
    <property type="protein sequence ID" value="MFC4160891.1"/>
    <property type="molecule type" value="Genomic_DNA"/>
</dbReference>
<dbReference type="PRINTS" id="PR00037">
    <property type="entry name" value="HTHLACR"/>
</dbReference>
<dbReference type="GO" id="GO:0003677">
    <property type="term" value="F:DNA binding"/>
    <property type="evidence" value="ECO:0007669"/>
    <property type="project" value="UniProtKB-KW"/>
</dbReference>
<dbReference type="SUPFAM" id="SSF46785">
    <property type="entry name" value="Winged helix' DNA-binding domain"/>
    <property type="match status" value="1"/>
</dbReference>
<evidence type="ECO:0000313" key="7">
    <source>
        <dbReference type="Proteomes" id="UP001595791"/>
    </source>
</evidence>
<protein>
    <submittedName>
        <fullName evidence="6">DeoR/GlpR family DNA-binding transcription regulator</fullName>
    </submittedName>
</protein>
<reference evidence="7" key="1">
    <citation type="journal article" date="2019" name="Int. J. Syst. Evol. Microbiol.">
        <title>The Global Catalogue of Microorganisms (GCM) 10K type strain sequencing project: providing services to taxonomists for standard genome sequencing and annotation.</title>
        <authorList>
            <consortium name="The Broad Institute Genomics Platform"/>
            <consortium name="The Broad Institute Genome Sequencing Center for Infectious Disease"/>
            <person name="Wu L."/>
            <person name="Ma J."/>
        </authorList>
    </citation>
    <scope>NUCLEOTIDE SEQUENCE [LARGE SCALE GENOMIC DNA]</scope>
    <source>
        <strain evidence="7">LMG 29894</strain>
    </source>
</reference>
<comment type="caution">
    <text evidence="6">The sequence shown here is derived from an EMBL/GenBank/DDBJ whole genome shotgun (WGS) entry which is preliminary data.</text>
</comment>
<dbReference type="InterPro" id="IPR014036">
    <property type="entry name" value="DeoR-like_C"/>
</dbReference>
<keyword evidence="4" id="KW-0804">Transcription</keyword>
<dbReference type="Gene3D" id="1.10.10.10">
    <property type="entry name" value="Winged helix-like DNA-binding domain superfamily/Winged helix DNA-binding domain"/>
    <property type="match status" value="1"/>
</dbReference>
<evidence type="ECO:0000313" key="6">
    <source>
        <dbReference type="EMBL" id="MFC4160891.1"/>
    </source>
</evidence>
<gene>
    <name evidence="6" type="ORF">ACFOW7_16250</name>
</gene>
<name>A0ABV8MV92_9NEIS</name>
<evidence type="ECO:0000256" key="2">
    <source>
        <dbReference type="ARBA" id="ARBA00023015"/>
    </source>
</evidence>
<evidence type="ECO:0000256" key="4">
    <source>
        <dbReference type="ARBA" id="ARBA00023163"/>
    </source>
</evidence>
<keyword evidence="3 6" id="KW-0238">DNA-binding</keyword>
<dbReference type="InterPro" id="IPR001034">
    <property type="entry name" value="DeoR_HTH"/>
</dbReference>
<keyword evidence="1" id="KW-0678">Repressor</keyword>
<proteinExistence type="predicted"/>
<dbReference type="InterPro" id="IPR037171">
    <property type="entry name" value="NagB/RpiA_transferase-like"/>
</dbReference>
<dbReference type="PANTHER" id="PTHR30363:SF4">
    <property type="entry name" value="GLYCEROL-3-PHOSPHATE REGULON REPRESSOR"/>
    <property type="match status" value="1"/>
</dbReference>
<dbReference type="PANTHER" id="PTHR30363">
    <property type="entry name" value="HTH-TYPE TRANSCRIPTIONAL REGULATOR SRLR-RELATED"/>
    <property type="match status" value="1"/>
</dbReference>
<dbReference type="SUPFAM" id="SSF100950">
    <property type="entry name" value="NagB/RpiA/CoA transferase-like"/>
    <property type="match status" value="1"/>
</dbReference>
<evidence type="ECO:0000256" key="1">
    <source>
        <dbReference type="ARBA" id="ARBA00022491"/>
    </source>
</evidence>
<accession>A0ABV8MV92</accession>
<dbReference type="PROSITE" id="PS51000">
    <property type="entry name" value="HTH_DEOR_2"/>
    <property type="match status" value="1"/>
</dbReference>
<dbReference type="Pfam" id="PF00455">
    <property type="entry name" value="DeoRC"/>
    <property type="match status" value="1"/>
</dbReference>
<dbReference type="Proteomes" id="UP001595791">
    <property type="component" value="Unassembled WGS sequence"/>
</dbReference>